<dbReference type="InterPro" id="IPR021109">
    <property type="entry name" value="Peptidase_aspartic_dom_sf"/>
</dbReference>
<evidence type="ECO:0000256" key="6">
    <source>
        <dbReference type="ARBA" id="ARBA00022918"/>
    </source>
</evidence>
<evidence type="ECO:0000256" key="2">
    <source>
        <dbReference type="ARBA" id="ARBA00022695"/>
    </source>
</evidence>
<accession>A0AA89AMN2</accession>
<dbReference type="SUPFAM" id="SSF53098">
    <property type="entry name" value="Ribonuclease H-like"/>
    <property type="match status" value="1"/>
</dbReference>
<feature type="domain" description="Integrase catalytic" evidence="8">
    <location>
        <begin position="752"/>
        <end position="918"/>
    </location>
</feature>
<evidence type="ECO:0000256" key="7">
    <source>
        <dbReference type="SAM" id="MobiDB-lite"/>
    </source>
</evidence>
<feature type="compositionally biased region" description="Basic and acidic residues" evidence="7">
    <location>
        <begin position="11"/>
        <end position="20"/>
    </location>
</feature>
<evidence type="ECO:0000259" key="8">
    <source>
        <dbReference type="PROSITE" id="PS50994"/>
    </source>
</evidence>
<dbReference type="InterPro" id="IPR001584">
    <property type="entry name" value="Integrase_cat-core"/>
</dbReference>
<dbReference type="PANTHER" id="PTHR48475:SF2">
    <property type="entry name" value="RIBONUCLEASE H"/>
    <property type="match status" value="1"/>
</dbReference>
<dbReference type="GO" id="GO:0003676">
    <property type="term" value="F:nucleic acid binding"/>
    <property type="evidence" value="ECO:0007669"/>
    <property type="project" value="InterPro"/>
</dbReference>
<sequence>MAVAPPPTYHSHLDPGDLRLRLTSRSSYGRKYQSTADPTYNHKDKSGDHVTRSGSCYRRDSSVEDSTNSSPAQAAEAEILRRSIHQKKKPELRTRGRDSWKVAPRYRYPEQSPPREEFGYPLSEAIEKAKLPPNFRMPQCDLYDGTGGSRRTCLPVSNKHATPPATLEIDNLDESVKYTAFLRGLRPTSKFAFSVNKSPPDRMKSRPNKRNKDFWCHFHNDHGHTTDNCGSLKRAIEALIKRGQLRKFVAPGDGRQQTPPAIEEREDREENAGTINTISGGIAAGGSSGKARKAYAREVCITSPPPNKKLKTVPAATITFSDDDSKGIKTPHDDPLVITVKAGNFDVKRVLIDNGSSAEILFHDAFEKMNIPTDRLRKMDTPLYGFSNHPVAAEGIITLPVAIGTPPAQANFMLDFVVVKVPSAYNAILGRPALNRLQAVVSTYHLKMKFPTEHGIGEVKGDQTTARQCYVTSCRSKNKEALIIEDLREDTKMQRGEPVEDLTSIEKSFEELKTHLSSPPLLSKPFPGEDLLIYLSVTEVAVSTVLIREEDGVQKPIYYVSKVLQDVETRYPKIDKIALALIISARRLRPYFQSHTIVVLTDQPLRKVLMSPEASGRLVNWSVELGEFDLQYKPRTTVKAQALADFIVECTLPEDPPQLVISEVTDPWNLYVDGSSAVGNSGAGIILISPEGFTIEYALRFRYALVEGTLYKKSFSLPYLRCLRPSESLYALQEVHEGICGQHLGGRTLAQKILRQGYYWPTMQKDAIEFTRRTFSHGVGATTVCDCSNRLLHQIDRSRISGNHNFAKCEDFFWKNIICRFGVPRALVVDNGKQFDNINFRTFCSNLSIDLRFTSVAHPQSNGQTENMNRGILQGLKKKLNEAKGAWVDELPKVLWAYRTTPHSVTGETPFSLCYGTEAMLPVEIGVPTIRALHFSELNNDVGLRANLDLVEEARTQAHVRSLSQNILSEQSDGRTPCLNRVLNLAKTFCPNRIMAEHFARTE</sequence>
<feature type="region of interest" description="Disordered" evidence="7">
    <location>
        <begin position="1"/>
        <end position="74"/>
    </location>
</feature>
<name>A0AA89AMN2_9ASTE</name>
<dbReference type="GO" id="GO:0015074">
    <property type="term" value="P:DNA integration"/>
    <property type="evidence" value="ECO:0007669"/>
    <property type="project" value="InterPro"/>
</dbReference>
<organism evidence="9 10">
    <name type="scientific">Escallonia herrerae</name>
    <dbReference type="NCBI Taxonomy" id="1293975"/>
    <lineage>
        <taxon>Eukaryota</taxon>
        <taxon>Viridiplantae</taxon>
        <taxon>Streptophyta</taxon>
        <taxon>Embryophyta</taxon>
        <taxon>Tracheophyta</taxon>
        <taxon>Spermatophyta</taxon>
        <taxon>Magnoliopsida</taxon>
        <taxon>eudicotyledons</taxon>
        <taxon>Gunneridae</taxon>
        <taxon>Pentapetalae</taxon>
        <taxon>asterids</taxon>
        <taxon>campanulids</taxon>
        <taxon>Escalloniales</taxon>
        <taxon>Escalloniaceae</taxon>
        <taxon>Escallonia</taxon>
    </lineage>
</organism>
<evidence type="ECO:0000256" key="3">
    <source>
        <dbReference type="ARBA" id="ARBA00022722"/>
    </source>
</evidence>
<dbReference type="Proteomes" id="UP001188597">
    <property type="component" value="Unassembled WGS sequence"/>
</dbReference>
<keyword evidence="5" id="KW-0378">Hydrolase</keyword>
<dbReference type="PROSITE" id="PS50994">
    <property type="entry name" value="INTEGRASE"/>
    <property type="match status" value="1"/>
</dbReference>
<feature type="compositionally biased region" description="Polar residues" evidence="7">
    <location>
        <begin position="23"/>
        <end position="38"/>
    </location>
</feature>
<keyword evidence="6" id="KW-0695">RNA-directed DNA polymerase</keyword>
<evidence type="ECO:0000256" key="4">
    <source>
        <dbReference type="ARBA" id="ARBA00022759"/>
    </source>
</evidence>
<reference evidence="9" key="1">
    <citation type="submission" date="2022-12" db="EMBL/GenBank/DDBJ databases">
        <title>Draft genome assemblies for two species of Escallonia (Escalloniales).</title>
        <authorList>
            <person name="Chanderbali A."/>
            <person name="Dervinis C."/>
            <person name="Anghel I."/>
            <person name="Soltis D."/>
            <person name="Soltis P."/>
            <person name="Zapata F."/>
        </authorList>
    </citation>
    <scope>NUCLEOTIDE SEQUENCE</scope>
    <source>
        <strain evidence="9">UCBG64.0493</strain>
        <tissue evidence="9">Leaf</tissue>
    </source>
</reference>
<keyword evidence="4" id="KW-0255">Endonuclease</keyword>
<evidence type="ECO:0000313" key="10">
    <source>
        <dbReference type="Proteomes" id="UP001188597"/>
    </source>
</evidence>
<dbReference type="GO" id="GO:0004519">
    <property type="term" value="F:endonuclease activity"/>
    <property type="evidence" value="ECO:0007669"/>
    <property type="project" value="UniProtKB-KW"/>
</dbReference>
<dbReference type="InterPro" id="IPR043502">
    <property type="entry name" value="DNA/RNA_pol_sf"/>
</dbReference>
<gene>
    <name evidence="9" type="ORF">RJ639_011692</name>
</gene>
<evidence type="ECO:0000256" key="1">
    <source>
        <dbReference type="ARBA" id="ARBA00022679"/>
    </source>
</evidence>
<evidence type="ECO:0000313" key="9">
    <source>
        <dbReference type="EMBL" id="KAK3009884.1"/>
    </source>
</evidence>
<dbReference type="GO" id="GO:0003964">
    <property type="term" value="F:RNA-directed DNA polymerase activity"/>
    <property type="evidence" value="ECO:0007669"/>
    <property type="project" value="UniProtKB-KW"/>
</dbReference>
<protein>
    <recommendedName>
        <fullName evidence="8">Integrase catalytic domain-containing protein</fullName>
    </recommendedName>
</protein>
<keyword evidence="10" id="KW-1185">Reference proteome</keyword>
<evidence type="ECO:0000256" key="5">
    <source>
        <dbReference type="ARBA" id="ARBA00022801"/>
    </source>
</evidence>
<feature type="compositionally biased region" description="Basic and acidic residues" evidence="7">
    <location>
        <begin position="40"/>
        <end position="62"/>
    </location>
</feature>
<dbReference type="PANTHER" id="PTHR48475">
    <property type="entry name" value="RIBONUCLEASE H"/>
    <property type="match status" value="1"/>
</dbReference>
<feature type="region of interest" description="Disordered" evidence="7">
    <location>
        <begin position="250"/>
        <end position="269"/>
    </location>
</feature>
<dbReference type="SUPFAM" id="SSF56672">
    <property type="entry name" value="DNA/RNA polymerases"/>
    <property type="match status" value="1"/>
</dbReference>
<dbReference type="Gene3D" id="3.30.420.10">
    <property type="entry name" value="Ribonuclease H-like superfamily/Ribonuclease H"/>
    <property type="match status" value="1"/>
</dbReference>
<dbReference type="InterPro" id="IPR012337">
    <property type="entry name" value="RNaseH-like_sf"/>
</dbReference>
<dbReference type="GO" id="GO:0016787">
    <property type="term" value="F:hydrolase activity"/>
    <property type="evidence" value="ECO:0007669"/>
    <property type="project" value="UniProtKB-KW"/>
</dbReference>
<keyword evidence="2" id="KW-0548">Nucleotidyltransferase</keyword>
<dbReference type="Gene3D" id="1.10.340.70">
    <property type="match status" value="1"/>
</dbReference>
<dbReference type="EMBL" id="JAVXUP010001600">
    <property type="protein sequence ID" value="KAK3009884.1"/>
    <property type="molecule type" value="Genomic_DNA"/>
</dbReference>
<keyword evidence="1" id="KW-0808">Transferase</keyword>
<comment type="caution">
    <text evidence="9">The sequence shown here is derived from an EMBL/GenBank/DDBJ whole genome shotgun (WGS) entry which is preliminary data.</text>
</comment>
<dbReference type="Pfam" id="PF17917">
    <property type="entry name" value="RT_RNaseH"/>
    <property type="match status" value="1"/>
</dbReference>
<keyword evidence="3" id="KW-0540">Nuclease</keyword>
<proteinExistence type="predicted"/>
<dbReference type="Gene3D" id="2.40.70.10">
    <property type="entry name" value="Acid Proteases"/>
    <property type="match status" value="1"/>
</dbReference>
<dbReference type="InterPro" id="IPR036397">
    <property type="entry name" value="RNaseH_sf"/>
</dbReference>
<dbReference type="CDD" id="cd00303">
    <property type="entry name" value="retropepsin_like"/>
    <property type="match status" value="1"/>
</dbReference>
<dbReference type="AlphaFoldDB" id="A0AA89AMN2"/>
<dbReference type="InterPro" id="IPR041373">
    <property type="entry name" value="RT_RNaseH"/>
</dbReference>